<dbReference type="GO" id="GO:0016616">
    <property type="term" value="F:oxidoreductase activity, acting on the CH-OH group of donors, NAD or NADP as acceptor"/>
    <property type="evidence" value="ECO:0007669"/>
    <property type="project" value="TreeGrafter"/>
</dbReference>
<keyword evidence="5" id="KW-1185">Reference proteome</keyword>
<accession>A0A9P8UHU7</accession>
<protein>
    <recommendedName>
        <fullName evidence="6">NAD(P)-binding protein</fullName>
    </recommendedName>
</protein>
<keyword evidence="2" id="KW-0521">NADP</keyword>
<evidence type="ECO:0008006" key="6">
    <source>
        <dbReference type="Google" id="ProtNLM"/>
    </source>
</evidence>
<comment type="similarity">
    <text evidence="1">Belongs to the short-chain dehydrogenases/reductases (SDR) family.</text>
</comment>
<reference evidence="4" key="1">
    <citation type="journal article" date="2021" name="Nat. Commun.">
        <title>Genetic determinants of endophytism in the Arabidopsis root mycobiome.</title>
        <authorList>
            <person name="Mesny F."/>
            <person name="Miyauchi S."/>
            <person name="Thiergart T."/>
            <person name="Pickel B."/>
            <person name="Atanasova L."/>
            <person name="Karlsson M."/>
            <person name="Huettel B."/>
            <person name="Barry K.W."/>
            <person name="Haridas S."/>
            <person name="Chen C."/>
            <person name="Bauer D."/>
            <person name="Andreopoulos W."/>
            <person name="Pangilinan J."/>
            <person name="LaButti K."/>
            <person name="Riley R."/>
            <person name="Lipzen A."/>
            <person name="Clum A."/>
            <person name="Drula E."/>
            <person name="Henrissat B."/>
            <person name="Kohler A."/>
            <person name="Grigoriev I.V."/>
            <person name="Martin F.M."/>
            <person name="Hacquard S."/>
        </authorList>
    </citation>
    <scope>NUCLEOTIDE SEQUENCE</scope>
    <source>
        <strain evidence="4">MPI-SDFR-AT-0073</strain>
    </source>
</reference>
<evidence type="ECO:0000256" key="1">
    <source>
        <dbReference type="ARBA" id="ARBA00006484"/>
    </source>
</evidence>
<organism evidence="4 5">
    <name type="scientific">Truncatella angustata</name>
    <dbReference type="NCBI Taxonomy" id="152316"/>
    <lineage>
        <taxon>Eukaryota</taxon>
        <taxon>Fungi</taxon>
        <taxon>Dikarya</taxon>
        <taxon>Ascomycota</taxon>
        <taxon>Pezizomycotina</taxon>
        <taxon>Sordariomycetes</taxon>
        <taxon>Xylariomycetidae</taxon>
        <taxon>Amphisphaeriales</taxon>
        <taxon>Sporocadaceae</taxon>
        <taxon>Truncatella</taxon>
    </lineage>
</organism>
<dbReference type="AlphaFoldDB" id="A0A9P8UHU7"/>
<dbReference type="PANTHER" id="PTHR44229">
    <property type="entry name" value="15-HYDROXYPROSTAGLANDIN DEHYDROGENASE [NAD(+)]"/>
    <property type="match status" value="1"/>
</dbReference>
<keyword evidence="3" id="KW-0560">Oxidoreductase</keyword>
<evidence type="ECO:0000313" key="5">
    <source>
        <dbReference type="Proteomes" id="UP000758603"/>
    </source>
</evidence>
<dbReference type="PANTHER" id="PTHR44229:SF4">
    <property type="entry name" value="15-HYDROXYPROSTAGLANDIN DEHYDROGENASE [NAD(+)]"/>
    <property type="match status" value="1"/>
</dbReference>
<evidence type="ECO:0000256" key="2">
    <source>
        <dbReference type="ARBA" id="ARBA00022857"/>
    </source>
</evidence>
<proteinExistence type="inferred from homology"/>
<dbReference type="Gene3D" id="3.40.50.720">
    <property type="entry name" value="NAD(P)-binding Rossmann-like Domain"/>
    <property type="match status" value="1"/>
</dbReference>
<dbReference type="PROSITE" id="PS00061">
    <property type="entry name" value="ADH_SHORT"/>
    <property type="match status" value="1"/>
</dbReference>
<dbReference type="OrthoDB" id="37659at2759"/>
<gene>
    <name evidence="4" type="ORF">BKA67DRAFT_573986</name>
</gene>
<evidence type="ECO:0000313" key="4">
    <source>
        <dbReference type="EMBL" id="KAH6652433.1"/>
    </source>
</evidence>
<dbReference type="InterPro" id="IPR002347">
    <property type="entry name" value="SDR_fam"/>
</dbReference>
<dbReference type="Pfam" id="PF00106">
    <property type="entry name" value="adh_short"/>
    <property type="match status" value="1"/>
</dbReference>
<dbReference type="InterPro" id="IPR036291">
    <property type="entry name" value="NAD(P)-bd_dom_sf"/>
</dbReference>
<sequence length="329" mass="36258">MHGPRGTVPSPSPPPKLSISEVRFMRYCLLFQKHAFWTLGRALSIEFAVTGGMTRRVAVITGGSSGIGYAAVQALIARGGWRVHIFDVVVLEDDVHPDIVPHRVSVVNYTELAAAFKLVFEQSDNRLDFVFANAGILERENWYATAAELDEPPPEPNWTALDVNLKGCMNTIRIARHYMARSPEKGSIVVTSSSAAIWPSEFTPVYTASKHGVVGFMRSIADWYYQCDGIRVNALCPGVVRTRILPEASWNGFPAESFTPMELVIGIVLKFVDGETIVDSNGKSTDKDHGVTVVPSGQNFYLNEVPEYCNDIHKSMVEAGKVKEQVSLI</sequence>
<dbReference type="InterPro" id="IPR020904">
    <property type="entry name" value="Sc_DH/Rdtase_CS"/>
</dbReference>
<evidence type="ECO:0000256" key="3">
    <source>
        <dbReference type="ARBA" id="ARBA00023002"/>
    </source>
</evidence>
<dbReference type="GeneID" id="70132283"/>
<dbReference type="SUPFAM" id="SSF51735">
    <property type="entry name" value="NAD(P)-binding Rossmann-fold domains"/>
    <property type="match status" value="1"/>
</dbReference>
<dbReference type="RefSeq" id="XP_045956711.1">
    <property type="nucleotide sequence ID" value="XM_046103391.1"/>
</dbReference>
<name>A0A9P8UHU7_9PEZI</name>
<dbReference type="PRINTS" id="PR00081">
    <property type="entry name" value="GDHRDH"/>
</dbReference>
<dbReference type="Proteomes" id="UP000758603">
    <property type="component" value="Unassembled WGS sequence"/>
</dbReference>
<dbReference type="EMBL" id="JAGPXC010000006">
    <property type="protein sequence ID" value="KAH6652433.1"/>
    <property type="molecule type" value="Genomic_DNA"/>
</dbReference>
<dbReference type="GO" id="GO:0005737">
    <property type="term" value="C:cytoplasm"/>
    <property type="evidence" value="ECO:0007669"/>
    <property type="project" value="TreeGrafter"/>
</dbReference>
<comment type="caution">
    <text evidence="4">The sequence shown here is derived from an EMBL/GenBank/DDBJ whole genome shotgun (WGS) entry which is preliminary data.</text>
</comment>